<gene>
    <name evidence="2" type="ORF">HMPREF9628_00131</name>
</gene>
<evidence type="ECO:0000313" key="2">
    <source>
        <dbReference type="EMBL" id="EHL20286.1"/>
    </source>
</evidence>
<dbReference type="AlphaFoldDB" id="G9XA40"/>
<dbReference type="RefSeq" id="WP_009528431.1">
    <property type="nucleotide sequence ID" value="NZ_JH414596.1"/>
</dbReference>
<reference evidence="2 3" key="1">
    <citation type="submission" date="2011-08" db="EMBL/GenBank/DDBJ databases">
        <title>The Genome Sequence of Eubacteriaceae bacterium CM5.</title>
        <authorList>
            <consortium name="The Broad Institute Genome Sequencing Platform"/>
            <person name="Earl A."/>
            <person name="Ward D."/>
            <person name="Feldgarden M."/>
            <person name="Gevers D."/>
            <person name="Sizova M."/>
            <person name="Hazen A."/>
            <person name="Epstein S."/>
            <person name="Young S.K."/>
            <person name="Zeng Q."/>
            <person name="Gargeya S."/>
            <person name="Fitzgerald M."/>
            <person name="Haas B."/>
            <person name="Abouelleil A."/>
            <person name="Alvarado L."/>
            <person name="Arachchi H.M."/>
            <person name="Berlin A."/>
            <person name="Brown A."/>
            <person name="Chapman S.B."/>
            <person name="Chen Z."/>
            <person name="Dunbar C."/>
            <person name="Freedman E."/>
            <person name="Gearin G."/>
            <person name="Gellesch M."/>
            <person name="Goldberg J."/>
            <person name="Griggs A."/>
            <person name="Gujja S."/>
            <person name="Heiman D."/>
            <person name="Howarth C."/>
            <person name="Larson L."/>
            <person name="Lui A."/>
            <person name="MacDonald P.J.P."/>
            <person name="Montmayeur A."/>
            <person name="Murphy C."/>
            <person name="Neiman D."/>
            <person name="Pearson M."/>
            <person name="Priest M."/>
            <person name="Roberts A."/>
            <person name="Saif S."/>
            <person name="Shea T."/>
            <person name="Shenoy N."/>
            <person name="Sisk P."/>
            <person name="Stolte C."/>
            <person name="Sykes S."/>
            <person name="Wortman J."/>
            <person name="Nusbaum C."/>
            <person name="Birren B."/>
        </authorList>
    </citation>
    <scope>NUCLEOTIDE SEQUENCE [LARGE SCALE GENOMIC DNA]</scope>
    <source>
        <strain evidence="2 3">CM5</strain>
    </source>
</reference>
<keyword evidence="1" id="KW-0175">Coiled coil</keyword>
<feature type="coiled-coil region" evidence="1">
    <location>
        <begin position="27"/>
        <end position="54"/>
    </location>
</feature>
<dbReference type="HOGENOM" id="CLU_1249649_0_0_9"/>
<evidence type="ECO:0000256" key="1">
    <source>
        <dbReference type="SAM" id="Coils"/>
    </source>
</evidence>
<dbReference type="CDD" id="cd19958">
    <property type="entry name" value="pyocin_knob"/>
    <property type="match status" value="1"/>
</dbReference>
<dbReference type="Proteomes" id="UP000003379">
    <property type="component" value="Unassembled WGS sequence"/>
</dbReference>
<evidence type="ECO:0000313" key="3">
    <source>
        <dbReference type="Proteomes" id="UP000003379"/>
    </source>
</evidence>
<protein>
    <submittedName>
        <fullName evidence="2">Uncharacterized protein</fullName>
    </submittedName>
</protein>
<accession>G9XA40</accession>
<proteinExistence type="predicted"/>
<name>G9XA40_9FIRM</name>
<comment type="caution">
    <text evidence="2">The sequence shown here is derived from an EMBL/GenBank/DDBJ whole genome shotgun (WGS) entry which is preliminary data.</text>
</comment>
<sequence>MAINLEKWHIQEDLTSENFNKRLIELETHMNNIVSRLESENQQLKQQLNNKVEVFSVNSINIDILNNANYSNNYETDTNLGKQMGLSVEWVRIKYFKHTNPGVIGYGSQIAIPFEGGASLGVFYRNSTGNAWGAWNDMRSVEPANSNTITDANTALENGKIYYCSYKSTANIPYIDDGIIQVFSMNNEKDTLTVCFRMWYSWNNDCVCYRKCLWGTWSPWKKLATTNI</sequence>
<dbReference type="EMBL" id="AFZG01000001">
    <property type="protein sequence ID" value="EHL20286.1"/>
    <property type="molecule type" value="Genomic_DNA"/>
</dbReference>
<organism evidence="2 3">
    <name type="scientific">Peptoanaerobacter stomatis</name>
    <dbReference type="NCBI Taxonomy" id="796937"/>
    <lineage>
        <taxon>Bacteria</taxon>
        <taxon>Bacillati</taxon>
        <taxon>Bacillota</taxon>
        <taxon>Clostridia</taxon>
        <taxon>Peptostreptococcales</taxon>
        <taxon>Filifactoraceae</taxon>
        <taxon>Peptoanaerobacter</taxon>
    </lineage>
</organism>